<evidence type="ECO:0000256" key="2">
    <source>
        <dbReference type="ARBA" id="ARBA00003314"/>
    </source>
</evidence>
<dbReference type="InterPro" id="IPR032678">
    <property type="entry name" value="tRNA-synt_1_cat_dom"/>
</dbReference>
<dbReference type="Proteomes" id="UP000179099">
    <property type="component" value="Unassembled WGS sequence"/>
</dbReference>
<comment type="similarity">
    <text evidence="13">Belongs to the class-I aminoacyl-tRNA synthetase family.</text>
</comment>
<keyword evidence="6" id="KW-0479">Metal-binding</keyword>
<evidence type="ECO:0000256" key="1">
    <source>
        <dbReference type="ARBA" id="ARBA00001947"/>
    </source>
</evidence>
<reference evidence="17 18" key="1">
    <citation type="journal article" date="2016" name="Nat. Commun.">
        <title>Thousands of microbial genomes shed light on interconnected biogeochemical processes in an aquifer system.</title>
        <authorList>
            <person name="Anantharaman K."/>
            <person name="Brown C.T."/>
            <person name="Hug L.A."/>
            <person name="Sharon I."/>
            <person name="Castelle C.J."/>
            <person name="Probst A.J."/>
            <person name="Thomas B.C."/>
            <person name="Singh A."/>
            <person name="Wilkins M.J."/>
            <person name="Karaoz U."/>
            <person name="Brodie E.L."/>
            <person name="Williams K.H."/>
            <person name="Hubbard S.S."/>
            <person name="Banfield J.F."/>
        </authorList>
    </citation>
    <scope>NUCLEOTIDE SEQUENCE [LARGE SCALE GENOMIC DNA]</scope>
</reference>
<dbReference type="Pfam" id="PF09334">
    <property type="entry name" value="tRNA-synt_1g"/>
    <property type="match status" value="1"/>
</dbReference>
<proteinExistence type="inferred from homology"/>
<dbReference type="InterPro" id="IPR015413">
    <property type="entry name" value="Methionyl/Leucyl_tRNA_Synth"/>
</dbReference>
<dbReference type="STRING" id="1801992.A2Y98_03610"/>
<dbReference type="EMBL" id="MHMW01000030">
    <property type="protein sequence ID" value="OGZ33383.1"/>
    <property type="molecule type" value="Genomic_DNA"/>
</dbReference>
<dbReference type="Pfam" id="PF01406">
    <property type="entry name" value="tRNA-synt_1e"/>
    <property type="match status" value="1"/>
</dbReference>
<dbReference type="EC" id="6.1.1.10" evidence="3"/>
<dbReference type="FunFam" id="2.170.220.10:FF:000002">
    <property type="entry name" value="Methionine--tRNA ligase"/>
    <property type="match status" value="1"/>
</dbReference>
<dbReference type="PANTHER" id="PTHR43326:SF1">
    <property type="entry name" value="METHIONINE--TRNA LIGASE, MITOCHONDRIAL"/>
    <property type="match status" value="1"/>
</dbReference>
<evidence type="ECO:0000256" key="13">
    <source>
        <dbReference type="RuleBase" id="RU363039"/>
    </source>
</evidence>
<evidence type="ECO:0000313" key="18">
    <source>
        <dbReference type="Proteomes" id="UP000179099"/>
    </source>
</evidence>
<evidence type="ECO:0000313" key="17">
    <source>
        <dbReference type="EMBL" id="OGZ33383.1"/>
    </source>
</evidence>
<keyword evidence="9 13" id="KW-0067">ATP-binding</keyword>
<evidence type="ECO:0000256" key="4">
    <source>
        <dbReference type="ARBA" id="ARBA00018753"/>
    </source>
</evidence>
<dbReference type="GO" id="GO:0046872">
    <property type="term" value="F:metal ion binding"/>
    <property type="evidence" value="ECO:0007669"/>
    <property type="project" value="UniProtKB-KW"/>
</dbReference>
<evidence type="ECO:0000259" key="15">
    <source>
        <dbReference type="Pfam" id="PF09334"/>
    </source>
</evidence>
<feature type="domain" description="tRNA synthetases class I catalytic" evidence="14">
    <location>
        <begin position="14"/>
        <end position="133"/>
    </location>
</feature>
<dbReference type="GO" id="GO:0006431">
    <property type="term" value="P:methionyl-tRNA aminoacylation"/>
    <property type="evidence" value="ECO:0007669"/>
    <property type="project" value="InterPro"/>
</dbReference>
<dbReference type="AlphaFoldDB" id="A0A1G2F5X0"/>
<dbReference type="PANTHER" id="PTHR43326">
    <property type="entry name" value="METHIONYL-TRNA SYNTHETASE"/>
    <property type="match status" value="1"/>
</dbReference>
<organism evidence="17 18">
    <name type="scientific">Candidatus Portnoybacteria bacterium RBG_19FT_COMBO_36_7</name>
    <dbReference type="NCBI Taxonomy" id="1801992"/>
    <lineage>
        <taxon>Bacteria</taxon>
        <taxon>Candidatus Portnoyibacteriota</taxon>
    </lineage>
</organism>
<sequence length="467" mass="53598">MSNKFYITTPIYYVNDRPHIGHAYTTVAADVLARWHKSRGEKTFFLTGTDEHGIKVAQAADKNGKDVKDFVDANAQTFKDAWQKLNVQYDNFLRTTDTKHIKAVQAAVQALYDKGFIYKGEYEGLYCVSCEQYKFEDDLVDGKCREHNEKPVLMKEESYFFKLSQFEKILEQKISSDELKILPPERKNEILSFLKSGLKDISISRKNVKWGIPLPFETSQTIYVWVDAFLNYLTGLGWQGKAGEAPEFFPPEVQLMSKDILRVHATIWAALLLALELPLPRQIYVHGYFTIGSQKMSKSLGNVIWPEILVEKFGVDGVRYLLMSSLAWGQDGDVTMERFVEKYNADLANGLGNLISRVVTLNSKFKIQNSKLQSKIKNFDKLINELRFKEVLEGIWNYVAWANKYIEDKKLWELVKNKPEEGKKTLAELLSLIFEIGEALEPFLPETSQKIKEILASGKSEPLFPRV</sequence>
<dbReference type="PRINTS" id="PR01041">
    <property type="entry name" value="TRNASYNTHMET"/>
</dbReference>
<dbReference type="Pfam" id="PF19303">
    <property type="entry name" value="Anticodon_3"/>
    <property type="match status" value="1"/>
</dbReference>
<evidence type="ECO:0000259" key="16">
    <source>
        <dbReference type="Pfam" id="PF19303"/>
    </source>
</evidence>
<dbReference type="InterPro" id="IPR014758">
    <property type="entry name" value="Met-tRNA_synth"/>
</dbReference>
<gene>
    <name evidence="17" type="ORF">A2Y98_03610</name>
</gene>
<evidence type="ECO:0000256" key="6">
    <source>
        <dbReference type="ARBA" id="ARBA00022723"/>
    </source>
</evidence>
<evidence type="ECO:0000256" key="10">
    <source>
        <dbReference type="ARBA" id="ARBA00022917"/>
    </source>
</evidence>
<accession>A0A1G2F5X0</accession>
<dbReference type="GO" id="GO:0005524">
    <property type="term" value="F:ATP binding"/>
    <property type="evidence" value="ECO:0007669"/>
    <property type="project" value="UniProtKB-KW"/>
</dbReference>
<dbReference type="InterPro" id="IPR023457">
    <property type="entry name" value="Met-tRNA_synth_2"/>
</dbReference>
<name>A0A1G2F5X0_9BACT</name>
<dbReference type="InterPro" id="IPR009080">
    <property type="entry name" value="tRNAsynth_Ia_anticodon-bd"/>
</dbReference>
<dbReference type="Gene3D" id="3.40.50.620">
    <property type="entry name" value="HUPs"/>
    <property type="match status" value="1"/>
</dbReference>
<feature type="domain" description="Methionyl-tRNA synthetase anticodon-binding" evidence="16">
    <location>
        <begin position="370"/>
        <end position="457"/>
    </location>
</feature>
<evidence type="ECO:0000256" key="7">
    <source>
        <dbReference type="ARBA" id="ARBA00022741"/>
    </source>
</evidence>
<keyword evidence="8" id="KW-0862">Zinc</keyword>
<keyword evidence="11 13" id="KW-0030">Aminoacyl-tRNA synthetase</keyword>
<dbReference type="Gene3D" id="1.10.730.10">
    <property type="entry name" value="Isoleucyl-tRNA Synthetase, Domain 1"/>
    <property type="match status" value="1"/>
</dbReference>
<evidence type="ECO:0000256" key="9">
    <source>
        <dbReference type="ARBA" id="ARBA00022840"/>
    </source>
</evidence>
<dbReference type="InterPro" id="IPR033911">
    <property type="entry name" value="MetRS_core"/>
</dbReference>
<comment type="cofactor">
    <cofactor evidence="1">
        <name>Zn(2+)</name>
        <dbReference type="ChEBI" id="CHEBI:29105"/>
    </cofactor>
</comment>
<evidence type="ECO:0000256" key="3">
    <source>
        <dbReference type="ARBA" id="ARBA00012838"/>
    </source>
</evidence>
<protein>
    <recommendedName>
        <fullName evidence="4">Methionine--tRNA ligase</fullName>
        <ecNumber evidence="3">6.1.1.10</ecNumber>
    </recommendedName>
    <alternativeName>
        <fullName evidence="12">Methionyl-tRNA synthetase</fullName>
    </alternativeName>
</protein>
<evidence type="ECO:0000256" key="8">
    <source>
        <dbReference type="ARBA" id="ARBA00022833"/>
    </source>
</evidence>
<keyword evidence="5 13" id="KW-0436">Ligase</keyword>
<dbReference type="NCBIfam" id="TIGR00398">
    <property type="entry name" value="metG"/>
    <property type="match status" value="1"/>
</dbReference>
<evidence type="ECO:0000259" key="14">
    <source>
        <dbReference type="Pfam" id="PF01406"/>
    </source>
</evidence>
<dbReference type="SUPFAM" id="SSF47323">
    <property type="entry name" value="Anticodon-binding domain of a subclass of class I aminoacyl-tRNA synthetases"/>
    <property type="match status" value="1"/>
</dbReference>
<keyword evidence="10 13" id="KW-0648">Protein biosynthesis</keyword>
<dbReference type="SUPFAM" id="SSF52374">
    <property type="entry name" value="Nucleotidylyl transferase"/>
    <property type="match status" value="1"/>
</dbReference>
<evidence type="ECO:0000256" key="12">
    <source>
        <dbReference type="ARBA" id="ARBA00030904"/>
    </source>
</evidence>
<evidence type="ECO:0000256" key="11">
    <source>
        <dbReference type="ARBA" id="ARBA00023146"/>
    </source>
</evidence>
<dbReference type="CDD" id="cd00814">
    <property type="entry name" value="MetRS_core"/>
    <property type="match status" value="1"/>
</dbReference>
<dbReference type="GO" id="GO:0004825">
    <property type="term" value="F:methionine-tRNA ligase activity"/>
    <property type="evidence" value="ECO:0007669"/>
    <property type="project" value="UniProtKB-EC"/>
</dbReference>
<comment type="caution">
    <text evidence="17">The sequence shown here is derived from an EMBL/GenBank/DDBJ whole genome shotgun (WGS) entry which is preliminary data.</text>
</comment>
<comment type="function">
    <text evidence="2">Is required not only for elongation of protein synthesis but also for the initiation of all mRNA translation through initiator tRNA(fMet) aminoacylation.</text>
</comment>
<dbReference type="InterPro" id="IPR014729">
    <property type="entry name" value="Rossmann-like_a/b/a_fold"/>
</dbReference>
<feature type="domain" description="Methionyl/Leucyl tRNA synthetase" evidence="15">
    <location>
        <begin position="137"/>
        <end position="358"/>
    </location>
</feature>
<dbReference type="InterPro" id="IPR041872">
    <property type="entry name" value="Anticodon_Met"/>
</dbReference>
<dbReference type="Gene3D" id="2.170.220.10">
    <property type="match status" value="1"/>
</dbReference>
<evidence type="ECO:0000256" key="5">
    <source>
        <dbReference type="ARBA" id="ARBA00022598"/>
    </source>
</evidence>
<keyword evidence="7 13" id="KW-0547">Nucleotide-binding</keyword>